<keyword evidence="3" id="KW-0456">Lyase</keyword>
<comment type="catalytic activity">
    <reaction evidence="6">
        <text>glutathione = L-cysteinylglycine + 5-oxo-L-proline</text>
        <dbReference type="Rhea" id="RHEA:47724"/>
        <dbReference type="ChEBI" id="CHEBI:57925"/>
        <dbReference type="ChEBI" id="CHEBI:58402"/>
        <dbReference type="ChEBI" id="CHEBI:61694"/>
        <dbReference type="EC" id="4.3.2.7"/>
    </reaction>
</comment>
<evidence type="ECO:0000313" key="9">
    <source>
        <dbReference type="Proteomes" id="UP000327044"/>
    </source>
</evidence>
<dbReference type="Gene3D" id="3.10.490.10">
    <property type="entry name" value="Gamma-glutamyl cyclotransferase-like"/>
    <property type="match status" value="1"/>
</dbReference>
<keyword evidence="9" id="KW-1185">Reference proteome</keyword>
<dbReference type="InParanoid" id="A0A1Y1M281"/>
<dbReference type="FunCoup" id="A0A1Y1M281">
    <property type="interactions" value="346"/>
</dbReference>
<dbReference type="EC" id="4.3.2.7" evidence="2"/>
<dbReference type="Proteomes" id="UP000327044">
    <property type="component" value="Unassembled WGS sequence"/>
</dbReference>
<dbReference type="CDD" id="cd06661">
    <property type="entry name" value="GGCT_like"/>
    <property type="match status" value="1"/>
</dbReference>
<evidence type="ECO:0000256" key="4">
    <source>
        <dbReference type="ARBA" id="ARBA00043195"/>
    </source>
</evidence>
<dbReference type="InterPro" id="IPR036568">
    <property type="entry name" value="GGCT-like_sf"/>
</dbReference>
<accession>A0A1Y1M281</accession>
<dbReference type="AlphaFoldDB" id="A0A1Y1M281"/>
<evidence type="ECO:0000256" key="2">
    <source>
        <dbReference type="ARBA" id="ARBA00012344"/>
    </source>
</evidence>
<dbReference type="InterPro" id="IPR006840">
    <property type="entry name" value="ChaC"/>
</dbReference>
<protein>
    <recommendedName>
        <fullName evidence="2">glutathione-specific gamma-glutamylcyclotransferase</fullName>
        <ecNumber evidence="2">4.3.2.7</ecNumber>
    </recommendedName>
    <alternativeName>
        <fullName evidence="4">Cation transport regulator-like protein 2</fullName>
    </alternativeName>
</protein>
<evidence type="ECO:0000256" key="1">
    <source>
        <dbReference type="ARBA" id="ARBA00009662"/>
    </source>
</evidence>
<dbReference type="SUPFAM" id="SSF110857">
    <property type="entry name" value="Gamma-glutamyl cyclotransferase-like"/>
    <property type="match status" value="1"/>
</dbReference>
<evidence type="ECO:0000256" key="5">
    <source>
        <dbReference type="ARBA" id="ARBA00045227"/>
    </source>
</evidence>
<evidence type="ECO:0000313" key="8">
    <source>
        <dbReference type="EMBL" id="KAB0801161.1"/>
    </source>
</evidence>
<dbReference type="Pfam" id="PF04752">
    <property type="entry name" value="ChaC"/>
    <property type="match status" value="1"/>
</dbReference>
<organism evidence="7">
    <name type="scientific">Photinus pyralis</name>
    <name type="common">Common eastern firefly</name>
    <name type="synonym">Lampyris pyralis</name>
    <dbReference type="NCBI Taxonomy" id="7054"/>
    <lineage>
        <taxon>Eukaryota</taxon>
        <taxon>Metazoa</taxon>
        <taxon>Ecdysozoa</taxon>
        <taxon>Arthropoda</taxon>
        <taxon>Hexapoda</taxon>
        <taxon>Insecta</taxon>
        <taxon>Pterygota</taxon>
        <taxon>Neoptera</taxon>
        <taxon>Endopterygota</taxon>
        <taxon>Coleoptera</taxon>
        <taxon>Polyphaga</taxon>
        <taxon>Elateriformia</taxon>
        <taxon>Elateroidea</taxon>
        <taxon>Lampyridae</taxon>
        <taxon>Lampyrinae</taxon>
        <taxon>Photinus</taxon>
    </lineage>
</organism>
<comment type="similarity">
    <text evidence="1">Belongs to the gamma-glutamylcyclotransferase family. ChaC subfamily.</text>
</comment>
<evidence type="ECO:0000256" key="6">
    <source>
        <dbReference type="ARBA" id="ARBA00048073"/>
    </source>
</evidence>
<dbReference type="InterPro" id="IPR013024">
    <property type="entry name" value="GGCT-like"/>
</dbReference>
<evidence type="ECO:0000313" key="7">
    <source>
        <dbReference type="EMBL" id="JAV77946.1"/>
    </source>
</evidence>
<dbReference type="PANTHER" id="PTHR12192">
    <property type="entry name" value="CATION TRANSPORT PROTEIN CHAC-RELATED"/>
    <property type="match status" value="1"/>
</dbReference>
<name>A0A1Y1M281_PHOPY</name>
<dbReference type="EMBL" id="VVIM01000003">
    <property type="protein sequence ID" value="KAB0801161.1"/>
    <property type="molecule type" value="Genomic_DNA"/>
</dbReference>
<dbReference type="EMBL" id="GEZM01045061">
    <property type="protein sequence ID" value="JAV77945.1"/>
    <property type="molecule type" value="Transcribed_RNA"/>
</dbReference>
<proteinExistence type="inferred from homology"/>
<dbReference type="EMBL" id="GEZM01045062">
    <property type="protein sequence ID" value="JAV77944.1"/>
    <property type="molecule type" value="Transcribed_RNA"/>
</dbReference>
<dbReference type="PANTHER" id="PTHR12192:SF2">
    <property type="entry name" value="GLUTATHIONE-SPECIFIC GAMMA-GLUTAMYLCYCLOTRANSFERASE 2"/>
    <property type="match status" value="1"/>
</dbReference>
<evidence type="ECO:0000256" key="3">
    <source>
        <dbReference type="ARBA" id="ARBA00023239"/>
    </source>
</evidence>
<comment type="function">
    <text evidence="5">Catalyzes the cleavage of glutathione into 5-oxo-L-proline and a Cys-Gly dipeptide. Acts specifically on glutathione, but not on other gamma-glutamyl peptides.</text>
</comment>
<reference evidence="7" key="1">
    <citation type="journal article" date="2016" name="Sci. Rep.">
        <title>Molecular characterization of firefly nuptial gifts: a multi-omics approach sheds light on postcopulatory sexual selection.</title>
        <authorList>
            <person name="Al-Wathiqui N."/>
            <person name="Fallon T.R."/>
            <person name="South A."/>
            <person name="Weng J.K."/>
            <person name="Lewis S.M."/>
        </authorList>
    </citation>
    <scope>NUCLEOTIDE SEQUENCE</scope>
</reference>
<gene>
    <name evidence="8" type="ORF">PPYR_05515</name>
</gene>
<dbReference type="GO" id="GO:0006751">
    <property type="term" value="P:glutathione catabolic process"/>
    <property type="evidence" value="ECO:0007669"/>
    <property type="project" value="InterPro"/>
</dbReference>
<dbReference type="OrthoDB" id="1933483at2759"/>
<reference evidence="8 9" key="2">
    <citation type="journal article" date="2018" name="Elife">
        <title>Firefly genomes illuminate parallel origins of bioluminescence in beetles.</title>
        <authorList>
            <person name="Fallon T.R."/>
            <person name="Lower S.E."/>
            <person name="Chang C.H."/>
            <person name="Bessho-Uehara M."/>
            <person name="Martin G.J."/>
            <person name="Bewick A.J."/>
            <person name="Behringer M."/>
            <person name="Debat H.J."/>
            <person name="Wong I."/>
            <person name="Day J.C."/>
            <person name="Suvorov A."/>
            <person name="Silva C.J."/>
            <person name="Stanger-Hall K.F."/>
            <person name="Hall D.W."/>
            <person name="Schmitz R.J."/>
            <person name="Nelson D.R."/>
            <person name="Lewis S.M."/>
            <person name="Shigenobu S."/>
            <person name="Bybee S.M."/>
            <person name="Larracuente A.M."/>
            <person name="Oba Y."/>
            <person name="Weng J.K."/>
        </authorList>
    </citation>
    <scope>NUCLEOTIDE SEQUENCE [LARGE SCALE GENOMIC DNA]</scope>
    <source>
        <strain evidence="8">1611_PpyrPB1</strain>
        <tissue evidence="8">Whole body</tissue>
    </source>
</reference>
<dbReference type="EMBL" id="GEZM01045060">
    <property type="protein sequence ID" value="JAV77946.1"/>
    <property type="molecule type" value="Transcribed_RNA"/>
</dbReference>
<reference evidence="8" key="3">
    <citation type="submission" date="2019-08" db="EMBL/GenBank/DDBJ databases">
        <authorList>
            <consortium name="Photinus pyralis genome working group"/>
            <person name="Fallon T.R."/>
            <person name="Sander Lower S.E."/>
            <person name="Weng J.-K."/>
        </authorList>
    </citation>
    <scope>NUCLEOTIDE SEQUENCE</scope>
    <source>
        <strain evidence="8">1611_PpyrPB1</strain>
        <tissue evidence="8">Whole body</tissue>
    </source>
</reference>
<dbReference type="GO" id="GO:0061928">
    <property type="term" value="F:glutathione specific gamma-glutamylcyclotransferase activity"/>
    <property type="evidence" value="ECO:0007669"/>
    <property type="project" value="UniProtKB-EC"/>
</dbReference>
<sequence>MNMWVFGYGSLIWKVDFPYEIKTAGYIKGYLRKFYQHSTDHRGTPENPGRVVTLIPDSEDSCVWGVAYKIPDKCVDQVIKHLNIREKGGYTCKKLTFFPLSGNSPFDILVYVGLEDNQNFAGAADDDSIALQIVNAVGPSGTNVDYLLNLAKSIREIVPMVDDEHLFSLEEKVLKLLQTQRKMK</sequence>
<dbReference type="GO" id="GO:0005737">
    <property type="term" value="C:cytoplasm"/>
    <property type="evidence" value="ECO:0007669"/>
    <property type="project" value="TreeGrafter"/>
</dbReference>